<comment type="caution">
    <text evidence="3">The sequence shown here is derived from an EMBL/GenBank/DDBJ whole genome shotgun (WGS) entry which is preliminary data.</text>
</comment>
<feature type="region of interest" description="Disordered" evidence="1">
    <location>
        <begin position="113"/>
        <end position="133"/>
    </location>
</feature>
<dbReference type="PANTHER" id="PTHR31563:SF1">
    <property type="entry name" value="ION CHANNEL CASTOR-RELATED"/>
    <property type="match status" value="1"/>
</dbReference>
<keyword evidence="2" id="KW-0812">Transmembrane</keyword>
<name>A0ABR2LGC9_9ASPA</name>
<keyword evidence="2" id="KW-1133">Transmembrane helix</keyword>
<protein>
    <submittedName>
        <fullName evidence="3">Ion channel CASTOR</fullName>
    </submittedName>
</protein>
<dbReference type="EMBL" id="JBBWWR010000020">
    <property type="protein sequence ID" value="KAK8940007.1"/>
    <property type="molecule type" value="Genomic_DNA"/>
</dbReference>
<feature type="region of interest" description="Disordered" evidence="1">
    <location>
        <begin position="77"/>
        <end position="99"/>
    </location>
</feature>
<feature type="region of interest" description="Disordered" evidence="1">
    <location>
        <begin position="28"/>
        <end position="47"/>
    </location>
</feature>
<accession>A0ABR2LGC9</accession>
<evidence type="ECO:0000313" key="3">
    <source>
        <dbReference type="EMBL" id="KAK8940007.1"/>
    </source>
</evidence>
<sequence>MSFDSDSSPPANNRDWFFPATSPFYSPRAPGITNRSLNPRRRPSAFPISETVPRSYLREARPQQRFPAPGTWMSFGSHASTSPATSTVSDPAAAIPRGDPRYAGVRRKVRFDTRDEKGNRPGPVGAAAASDEPVAAASGGRRNGFWRRLVGRRAGLRLSLDIELLNLKSFETLRKSSNSEEISLSKQLAYKVDVFLSVYPFSKPLTLLLATLLLICLGGLALFGVTEGTLTDSLWLSWTYVADSGNHANSVGAGPKLVSVSISFGGMLIFAMMLGLVSDAISEKFDSLRKGRSEVIEKNHTLILGWSDKLVRLKFDSCNDILHIGL</sequence>
<proteinExistence type="predicted"/>
<feature type="region of interest" description="Disordered" evidence="1">
    <location>
        <begin position="1"/>
        <end position="20"/>
    </location>
</feature>
<keyword evidence="2" id="KW-0472">Membrane</keyword>
<dbReference type="PANTHER" id="PTHR31563">
    <property type="entry name" value="ION CHANNEL POLLUX-RELATED"/>
    <property type="match status" value="1"/>
</dbReference>
<gene>
    <name evidence="3" type="primary">CASTOR</name>
    <name evidence="3" type="ORF">KSP40_PGU019741</name>
</gene>
<feature type="compositionally biased region" description="Polar residues" evidence="1">
    <location>
        <begin position="77"/>
        <end position="89"/>
    </location>
</feature>
<feature type="transmembrane region" description="Helical" evidence="2">
    <location>
        <begin position="205"/>
        <end position="225"/>
    </location>
</feature>
<organism evidence="3 4">
    <name type="scientific">Platanthera guangdongensis</name>
    <dbReference type="NCBI Taxonomy" id="2320717"/>
    <lineage>
        <taxon>Eukaryota</taxon>
        <taxon>Viridiplantae</taxon>
        <taxon>Streptophyta</taxon>
        <taxon>Embryophyta</taxon>
        <taxon>Tracheophyta</taxon>
        <taxon>Spermatophyta</taxon>
        <taxon>Magnoliopsida</taxon>
        <taxon>Liliopsida</taxon>
        <taxon>Asparagales</taxon>
        <taxon>Orchidaceae</taxon>
        <taxon>Orchidoideae</taxon>
        <taxon>Orchideae</taxon>
        <taxon>Orchidinae</taxon>
        <taxon>Platanthera</taxon>
    </lineage>
</organism>
<feature type="transmembrane region" description="Helical" evidence="2">
    <location>
        <begin position="257"/>
        <end position="282"/>
    </location>
</feature>
<dbReference type="Proteomes" id="UP001412067">
    <property type="component" value="Unassembled WGS sequence"/>
</dbReference>
<keyword evidence="4" id="KW-1185">Reference proteome</keyword>
<evidence type="ECO:0000313" key="4">
    <source>
        <dbReference type="Proteomes" id="UP001412067"/>
    </source>
</evidence>
<evidence type="ECO:0000256" key="1">
    <source>
        <dbReference type="SAM" id="MobiDB-lite"/>
    </source>
</evidence>
<dbReference type="InterPro" id="IPR044849">
    <property type="entry name" value="CASTOR/POLLUX/SYM8-like"/>
</dbReference>
<evidence type="ECO:0000256" key="2">
    <source>
        <dbReference type="SAM" id="Phobius"/>
    </source>
</evidence>
<dbReference type="SUPFAM" id="SSF81324">
    <property type="entry name" value="Voltage-gated potassium channels"/>
    <property type="match status" value="1"/>
</dbReference>
<reference evidence="3 4" key="1">
    <citation type="journal article" date="2022" name="Nat. Plants">
        <title>Genomes of leafy and leafless Platanthera orchids illuminate the evolution of mycoheterotrophy.</title>
        <authorList>
            <person name="Li M.H."/>
            <person name="Liu K.W."/>
            <person name="Li Z."/>
            <person name="Lu H.C."/>
            <person name="Ye Q.L."/>
            <person name="Zhang D."/>
            <person name="Wang J.Y."/>
            <person name="Li Y.F."/>
            <person name="Zhong Z.M."/>
            <person name="Liu X."/>
            <person name="Yu X."/>
            <person name="Liu D.K."/>
            <person name="Tu X.D."/>
            <person name="Liu B."/>
            <person name="Hao Y."/>
            <person name="Liao X.Y."/>
            <person name="Jiang Y.T."/>
            <person name="Sun W.H."/>
            <person name="Chen J."/>
            <person name="Chen Y.Q."/>
            <person name="Ai Y."/>
            <person name="Zhai J.W."/>
            <person name="Wu S.S."/>
            <person name="Zhou Z."/>
            <person name="Hsiao Y.Y."/>
            <person name="Wu W.L."/>
            <person name="Chen Y.Y."/>
            <person name="Lin Y.F."/>
            <person name="Hsu J.L."/>
            <person name="Li C.Y."/>
            <person name="Wang Z.W."/>
            <person name="Zhao X."/>
            <person name="Zhong W.Y."/>
            <person name="Ma X.K."/>
            <person name="Ma L."/>
            <person name="Huang J."/>
            <person name="Chen G.Z."/>
            <person name="Huang M.Z."/>
            <person name="Huang L."/>
            <person name="Peng D.H."/>
            <person name="Luo Y.B."/>
            <person name="Zou S.Q."/>
            <person name="Chen S.P."/>
            <person name="Lan S."/>
            <person name="Tsai W.C."/>
            <person name="Van de Peer Y."/>
            <person name="Liu Z.J."/>
        </authorList>
    </citation>
    <scope>NUCLEOTIDE SEQUENCE [LARGE SCALE GENOMIC DNA]</scope>
    <source>
        <strain evidence="3">Lor288</strain>
    </source>
</reference>
<feature type="compositionally biased region" description="Polar residues" evidence="1">
    <location>
        <begin position="1"/>
        <end position="11"/>
    </location>
</feature>